<keyword evidence="3 4" id="KW-0067">ATP-binding</keyword>
<keyword evidence="1" id="KW-0436">Ligase</keyword>
<dbReference type="InterPro" id="IPR052032">
    <property type="entry name" value="ATP-dep_AA_Ligase"/>
</dbReference>
<dbReference type="SUPFAM" id="SSF56059">
    <property type="entry name" value="Glutathione synthetase ATP-binding domain-like"/>
    <property type="match status" value="1"/>
</dbReference>
<dbReference type="RefSeq" id="WP_180822934.1">
    <property type="nucleotide sequence ID" value="NZ_JACAWY010000001.1"/>
</dbReference>
<evidence type="ECO:0000313" key="6">
    <source>
        <dbReference type="EMBL" id="MEJ5045879.1"/>
    </source>
</evidence>
<name>A0ABU8PVA9_9GAMM</name>
<evidence type="ECO:0000256" key="2">
    <source>
        <dbReference type="ARBA" id="ARBA00022741"/>
    </source>
</evidence>
<dbReference type="InterPro" id="IPR011761">
    <property type="entry name" value="ATP-grasp"/>
</dbReference>
<evidence type="ECO:0000256" key="1">
    <source>
        <dbReference type="ARBA" id="ARBA00022598"/>
    </source>
</evidence>
<reference evidence="6 7" key="1">
    <citation type="submission" date="2023-12" db="EMBL/GenBank/DDBJ databases">
        <title>Gut-associated functions are favored during microbiome assembly across C. elegans life.</title>
        <authorList>
            <person name="Zimmermann J."/>
        </authorList>
    </citation>
    <scope>NUCLEOTIDE SEQUENCE [LARGE SCALE GENOMIC DNA]</scope>
    <source>
        <strain evidence="6 7">BIGb0393</strain>
    </source>
</reference>
<protein>
    <submittedName>
        <fullName evidence="6">ATP-grasp domain-containing protein</fullName>
    </submittedName>
</protein>
<evidence type="ECO:0000259" key="5">
    <source>
        <dbReference type="PROSITE" id="PS50975"/>
    </source>
</evidence>
<proteinExistence type="predicted"/>
<dbReference type="PANTHER" id="PTHR43585:SF2">
    <property type="entry name" value="ATP-GRASP ENZYME FSQD"/>
    <property type="match status" value="1"/>
</dbReference>
<dbReference type="PANTHER" id="PTHR43585">
    <property type="entry name" value="FUMIPYRROLE BIOSYNTHESIS PROTEIN C"/>
    <property type="match status" value="1"/>
</dbReference>
<dbReference type="Proteomes" id="UP001362100">
    <property type="component" value="Unassembled WGS sequence"/>
</dbReference>
<evidence type="ECO:0000256" key="3">
    <source>
        <dbReference type="ARBA" id="ARBA00022840"/>
    </source>
</evidence>
<accession>A0ABU8PVA9</accession>
<keyword evidence="7" id="KW-1185">Reference proteome</keyword>
<sequence length="419" mass="47098">MKKFICIVDAYSTGAELAPIFKKNGWSCIHIQSSSEIPQEYQSTFKHETFDFLISPKNESKDEFLKIAEELKALFPEYIIPGTETGIYVADLLSSLVGTTGNSINTSALRRNKYSMQEALKKAGINSIPQFLAESVEQAKKWASELGKWPVVVKPVDSAGADSVRFCNTIDEVEDAFNKIYGKKNKLGLTNKNVLLQERLNGQQYIVNAVSINGQHLITEIWSDDKKEVENASLICEREILLPYLGDVQDQLVEYMEKSLTILGIENGPSHSELMMTDSGPVLIETAARMQGTIMHHAVVSALGYSHVTLTAERYTKPEQFVSRLGKKYMLKTQLQCITLASEFEGVVKVNNCDELLKSLPSYFGMMHTPKAGDNIYRTTDLFTNPGIIYLCHQDQKQIDVDHTTIRRYEKQGKLFELA</sequence>
<dbReference type="Gene3D" id="3.30.470.20">
    <property type="entry name" value="ATP-grasp fold, B domain"/>
    <property type="match status" value="1"/>
</dbReference>
<keyword evidence="2 4" id="KW-0547">Nucleotide-binding</keyword>
<evidence type="ECO:0000313" key="7">
    <source>
        <dbReference type="Proteomes" id="UP001362100"/>
    </source>
</evidence>
<evidence type="ECO:0000256" key="4">
    <source>
        <dbReference type="PROSITE-ProRule" id="PRU00409"/>
    </source>
</evidence>
<gene>
    <name evidence="6" type="ORF">WH298_11825</name>
</gene>
<organism evidence="6 7">
    <name type="scientific">Pantoea nemavictus</name>
    <dbReference type="NCBI Taxonomy" id="2726955"/>
    <lineage>
        <taxon>Bacteria</taxon>
        <taxon>Pseudomonadati</taxon>
        <taxon>Pseudomonadota</taxon>
        <taxon>Gammaproteobacteria</taxon>
        <taxon>Enterobacterales</taxon>
        <taxon>Erwiniaceae</taxon>
        <taxon>Pantoea</taxon>
    </lineage>
</organism>
<dbReference type="Pfam" id="PF13535">
    <property type="entry name" value="ATP-grasp_4"/>
    <property type="match status" value="1"/>
</dbReference>
<comment type="caution">
    <text evidence="6">The sequence shown here is derived from an EMBL/GenBank/DDBJ whole genome shotgun (WGS) entry which is preliminary data.</text>
</comment>
<dbReference type="PROSITE" id="PS50975">
    <property type="entry name" value="ATP_GRASP"/>
    <property type="match status" value="1"/>
</dbReference>
<dbReference type="EMBL" id="JBBGZW010000001">
    <property type="protein sequence ID" value="MEJ5045879.1"/>
    <property type="molecule type" value="Genomic_DNA"/>
</dbReference>
<dbReference type="NCBIfam" id="NF005543">
    <property type="entry name" value="PRK07206.1"/>
    <property type="match status" value="1"/>
</dbReference>
<feature type="domain" description="ATP-grasp" evidence="5">
    <location>
        <begin position="117"/>
        <end position="316"/>
    </location>
</feature>